<evidence type="ECO:0000256" key="16">
    <source>
        <dbReference type="ARBA" id="ARBA00023329"/>
    </source>
</evidence>
<dbReference type="GO" id="GO:0005789">
    <property type="term" value="C:endoplasmic reticulum membrane"/>
    <property type="evidence" value="ECO:0007669"/>
    <property type="project" value="InterPro"/>
</dbReference>
<feature type="transmembrane region" description="Helical" evidence="20">
    <location>
        <begin position="28"/>
        <end position="47"/>
    </location>
</feature>
<evidence type="ECO:0000256" key="6">
    <source>
        <dbReference type="ARBA" id="ARBA00022548"/>
    </source>
</evidence>
<evidence type="ECO:0000256" key="11">
    <source>
        <dbReference type="ARBA" id="ARBA00023098"/>
    </source>
</evidence>
<dbReference type="InterPro" id="IPR019775">
    <property type="entry name" value="WD40_repeat_CS"/>
</dbReference>
<feature type="transmembrane region" description="Helical" evidence="20">
    <location>
        <begin position="423"/>
        <end position="446"/>
    </location>
</feature>
<feature type="region of interest" description="Disordered" evidence="19">
    <location>
        <begin position="1203"/>
        <end position="1264"/>
    </location>
</feature>
<accession>A0A068RFW0</accession>
<evidence type="ECO:0000256" key="17">
    <source>
        <dbReference type="ARBA" id="ARBA00045958"/>
    </source>
</evidence>
<keyword evidence="10" id="KW-0333">Golgi apparatus</keyword>
<evidence type="ECO:0000256" key="20">
    <source>
        <dbReference type="SAM" id="Phobius"/>
    </source>
</evidence>
<feature type="repeat" description="WD" evidence="18">
    <location>
        <begin position="1061"/>
        <end position="1083"/>
    </location>
</feature>
<keyword evidence="14" id="KW-1207">Sterol metabolism</keyword>
<feature type="compositionally biased region" description="Polar residues" evidence="19">
    <location>
        <begin position="1254"/>
        <end position="1264"/>
    </location>
</feature>
<evidence type="ECO:0000256" key="18">
    <source>
        <dbReference type="PROSITE-ProRule" id="PRU00221"/>
    </source>
</evidence>
<dbReference type="InterPro" id="IPR030225">
    <property type="entry name" value="SCAP"/>
</dbReference>
<keyword evidence="9" id="KW-0256">Endoplasmic reticulum</keyword>
<dbReference type="GO" id="GO:0032936">
    <property type="term" value="C:SREBP-SCAP complex"/>
    <property type="evidence" value="ECO:0007669"/>
    <property type="project" value="TreeGrafter"/>
</dbReference>
<feature type="transmembrane region" description="Helical" evidence="20">
    <location>
        <begin position="317"/>
        <end position="338"/>
    </location>
</feature>
<dbReference type="GO" id="GO:0045540">
    <property type="term" value="P:regulation of cholesterol biosynthetic process"/>
    <property type="evidence" value="ECO:0007669"/>
    <property type="project" value="TreeGrafter"/>
</dbReference>
<dbReference type="InterPro" id="IPR000731">
    <property type="entry name" value="SSD"/>
</dbReference>
<dbReference type="SUPFAM" id="SSF50998">
    <property type="entry name" value="Quinoprotein alcohol dehydrogenase-like"/>
    <property type="match status" value="1"/>
</dbReference>
<dbReference type="InterPro" id="IPR001680">
    <property type="entry name" value="WD40_rpt"/>
</dbReference>
<feature type="compositionally biased region" description="Polar residues" evidence="19">
    <location>
        <begin position="1214"/>
        <end position="1223"/>
    </location>
</feature>
<keyword evidence="11" id="KW-0443">Lipid metabolism</keyword>
<keyword evidence="7 18" id="KW-0853">WD repeat</keyword>
<comment type="function">
    <text evidence="17">Escort protein required for cholesterol as well as lipid homeostasis. Regulates export of the SCAP-SREBP complex from the endoplasmic reticulum to the Golgi upon low cholesterol, thereby regulating the processing of sterol regulatory element-binding proteins (SREBPs) SREBF1/SREBP1 and SREBF2/SREBP2. At high sterol concentrations, formation of a ternary complex with INSIG (INSIG1 or INSIG2) leads to mask the ER export signal in SCAP, promoting retention of the complex in the endoplasmic reticulum. Low sterol concentrations trigger release of INSIG, a conformational change in the SSD domain of SCAP, unmasking of the ER export signal, promoting recruitment into COPII-coated vesicles and transport of the SCAP-SREBP to the Golgi: in the Golgi, SREBPs are then processed, releasing the transcription factor fragment of SREBPs from the membrane, its import into the nucleus and up-regulation of LDLR, INSIG1 and the mevalonate pathway. Binds cholesterol via its SSD domain.</text>
</comment>
<organism evidence="22 23">
    <name type="scientific">Lichtheimia corymbifera JMRC:FSU:9682</name>
    <dbReference type="NCBI Taxonomy" id="1263082"/>
    <lineage>
        <taxon>Eukaryota</taxon>
        <taxon>Fungi</taxon>
        <taxon>Fungi incertae sedis</taxon>
        <taxon>Mucoromycota</taxon>
        <taxon>Mucoromycotina</taxon>
        <taxon>Mucoromycetes</taxon>
        <taxon>Mucorales</taxon>
        <taxon>Lichtheimiaceae</taxon>
        <taxon>Lichtheimia</taxon>
    </lineage>
</organism>
<dbReference type="GO" id="GO:0032933">
    <property type="term" value="P:SREBP signaling pathway"/>
    <property type="evidence" value="ECO:0007669"/>
    <property type="project" value="InterPro"/>
</dbReference>
<feature type="transmembrane region" description="Helical" evidence="20">
    <location>
        <begin position="350"/>
        <end position="372"/>
    </location>
</feature>
<dbReference type="PROSITE" id="PS50156">
    <property type="entry name" value="SSD"/>
    <property type="match status" value="1"/>
</dbReference>
<keyword evidence="15" id="KW-0753">Steroid metabolism</keyword>
<evidence type="ECO:0000256" key="12">
    <source>
        <dbReference type="ARBA" id="ARBA00023121"/>
    </source>
</evidence>
<evidence type="ECO:0000313" key="22">
    <source>
        <dbReference type="EMBL" id="CDH48600.1"/>
    </source>
</evidence>
<evidence type="ECO:0000256" key="2">
    <source>
        <dbReference type="ARBA" id="ARBA00004394"/>
    </source>
</evidence>
<keyword evidence="20" id="KW-1133">Transmembrane helix</keyword>
<dbReference type="SMART" id="SM00320">
    <property type="entry name" value="WD40"/>
    <property type="match status" value="5"/>
</dbReference>
<evidence type="ECO:0000256" key="3">
    <source>
        <dbReference type="ARBA" id="ARBA00004557"/>
    </source>
</evidence>
<dbReference type="SUPFAM" id="SSF82866">
    <property type="entry name" value="Multidrug efflux transporter AcrB transmembrane domain"/>
    <property type="match status" value="1"/>
</dbReference>
<evidence type="ECO:0000256" key="8">
    <source>
        <dbReference type="ARBA" id="ARBA00022737"/>
    </source>
</evidence>
<dbReference type="PROSITE" id="PS50082">
    <property type="entry name" value="WD_REPEATS_2"/>
    <property type="match status" value="2"/>
</dbReference>
<evidence type="ECO:0000256" key="9">
    <source>
        <dbReference type="ARBA" id="ARBA00022824"/>
    </source>
</evidence>
<evidence type="ECO:0000256" key="19">
    <source>
        <dbReference type="SAM" id="MobiDB-lite"/>
    </source>
</evidence>
<dbReference type="GO" id="GO:0032934">
    <property type="term" value="F:sterol binding"/>
    <property type="evidence" value="ECO:0007669"/>
    <property type="project" value="InterPro"/>
</dbReference>
<dbReference type="OrthoDB" id="6510177at2759"/>
<evidence type="ECO:0000256" key="4">
    <source>
        <dbReference type="ARBA" id="ARBA00007410"/>
    </source>
</evidence>
<dbReference type="GO" id="GO:0000139">
    <property type="term" value="C:Golgi membrane"/>
    <property type="evidence" value="ECO:0007669"/>
    <property type="project" value="UniProtKB-SubCell"/>
</dbReference>
<comment type="caution">
    <text evidence="22">The sequence shown here is derived from an EMBL/GenBank/DDBJ whole genome shotgun (WGS) entry which is preliminary data.</text>
</comment>
<dbReference type="Pfam" id="PF00400">
    <property type="entry name" value="WD40"/>
    <property type="match status" value="3"/>
</dbReference>
<keyword evidence="6" id="KW-0153">Cholesterol metabolism</keyword>
<feature type="transmembrane region" description="Helical" evidence="20">
    <location>
        <begin position="392"/>
        <end position="411"/>
    </location>
</feature>
<dbReference type="PANTHER" id="PTHR46378">
    <property type="entry name" value="STEROL REGULATORY ELEMENT-BINDING PROTEIN CLEAVAGE-ACTIVATING PROTEIN"/>
    <property type="match status" value="1"/>
</dbReference>
<dbReference type="VEuPathDB" id="FungiDB:LCOR_00376.1"/>
<protein>
    <recommendedName>
        <fullName evidence="5">Sterol regulatory element-binding protein cleavage-activating protein</fullName>
    </recommendedName>
</protein>
<evidence type="ECO:0000256" key="10">
    <source>
        <dbReference type="ARBA" id="ARBA00023034"/>
    </source>
</evidence>
<proteinExistence type="inferred from homology"/>
<evidence type="ECO:0000256" key="14">
    <source>
        <dbReference type="ARBA" id="ARBA00023166"/>
    </source>
</evidence>
<keyword evidence="13 20" id="KW-0472">Membrane</keyword>
<evidence type="ECO:0000256" key="7">
    <source>
        <dbReference type="ARBA" id="ARBA00022574"/>
    </source>
</evidence>
<feature type="compositionally biased region" description="Low complexity" evidence="19">
    <location>
        <begin position="1236"/>
        <end position="1247"/>
    </location>
</feature>
<keyword evidence="23" id="KW-1185">Reference proteome</keyword>
<dbReference type="InterPro" id="IPR053958">
    <property type="entry name" value="HMGCR/SNAP/NPC1-like_SSD"/>
</dbReference>
<evidence type="ECO:0000313" key="23">
    <source>
        <dbReference type="Proteomes" id="UP000027586"/>
    </source>
</evidence>
<dbReference type="InterPro" id="IPR015943">
    <property type="entry name" value="WD40/YVTN_repeat-like_dom_sf"/>
</dbReference>
<feature type="transmembrane region" description="Helical" evidence="20">
    <location>
        <begin position="288"/>
        <end position="311"/>
    </location>
</feature>
<feature type="transmembrane region" description="Helical" evidence="20">
    <location>
        <begin position="510"/>
        <end position="531"/>
    </location>
</feature>
<name>A0A068RFW0_9FUNG</name>
<dbReference type="PROSITE" id="PS00678">
    <property type="entry name" value="WD_REPEATS_1"/>
    <property type="match status" value="1"/>
</dbReference>
<comment type="similarity">
    <text evidence="4">Belongs to the WD repeat SCAP family.</text>
</comment>
<dbReference type="EMBL" id="CBTN010000001">
    <property type="protein sequence ID" value="CDH48600.1"/>
    <property type="molecule type" value="Genomic_DNA"/>
</dbReference>
<evidence type="ECO:0000256" key="15">
    <source>
        <dbReference type="ARBA" id="ARBA00023221"/>
    </source>
</evidence>
<evidence type="ECO:0000256" key="5">
    <source>
        <dbReference type="ARBA" id="ARBA00019541"/>
    </source>
</evidence>
<keyword evidence="20" id="KW-0812">Transmembrane</keyword>
<dbReference type="GO" id="GO:0008203">
    <property type="term" value="P:cholesterol metabolic process"/>
    <property type="evidence" value="ECO:0007669"/>
    <property type="project" value="UniProtKB-KW"/>
</dbReference>
<feature type="repeat" description="WD" evidence="18">
    <location>
        <begin position="731"/>
        <end position="772"/>
    </location>
</feature>
<keyword evidence="12" id="KW-0446">Lipid-binding</keyword>
<evidence type="ECO:0000256" key="1">
    <source>
        <dbReference type="ARBA" id="ARBA00004240"/>
    </source>
</evidence>
<dbReference type="InterPro" id="IPR011047">
    <property type="entry name" value="Quinoprotein_ADH-like_sf"/>
</dbReference>
<feature type="domain" description="SSD" evidence="21">
    <location>
        <begin position="281"/>
        <end position="446"/>
    </location>
</feature>
<dbReference type="STRING" id="1263082.A0A068RFW0"/>
<dbReference type="Gene3D" id="2.130.10.10">
    <property type="entry name" value="YVTN repeat-like/Quinoprotein amine dehydrogenase"/>
    <property type="match status" value="2"/>
</dbReference>
<evidence type="ECO:0000256" key="13">
    <source>
        <dbReference type="ARBA" id="ARBA00023136"/>
    </source>
</evidence>
<evidence type="ECO:0000259" key="21">
    <source>
        <dbReference type="PROSITE" id="PS50156"/>
    </source>
</evidence>
<sequence>MPTRAPTRHQTRLCAYFYSYGKQCGTRTFPFLVLSLLFIAFYSYTFIFHSVNSITPSTTTNHVDARFWEFSPHLQPENATLSSVPGLIVQQVRITNDKRSVDSTLLNHARDIERALTSHSVTVDGKLSSLASICKLHYGQCMIHSPTHYWNDKDHQEMMDSSMMDIINTRAGSVSETTGLSMHPLSVFGNVTLDKHGRFRSADSIMITVFLQQQSSSPTYMAYSKRVWDALWQSVSTQMHIEPLPVDGGDHHHHQESDAAAAEAWQTQFHMHPQLLNYKFKILILDHAYLYLGAFILVCFIASGLFTGYAHHVRSQFAHGFAVMFTVVASYTTTMGILDSFDMKLSIAPWYLLLVVPTMASIENMLLLTEAVLSAGCDMQIKEKIGRGLESVGLPMTLTLLAEQVILAIGTAMDVPLINEFCLFARIALLVGYALDMTFTLAFLAINVKCVELTDLDDRQTSKRLRELAKFGMDEDQADDFCPVQEPADDNVPKSCAECKQFKTHRTYNALMLCLIILSLTLLRPSIQYATPMADMNMELRSVSHRFWNMVNPLHRRMALQVNPPQLVIYAPTAMDGYLHAQRIEEHYRTKTSLDNMHLIQSTAAAPMMQQQQQQQPRQPSRFRKAVFTVIQQAIEFLMQINLPSVLLTLVLVGILMWLNPSSHERWLQPMWRFLIDDVLDMIRIKVVRIVSWSDNYDKDGVHRGAISAQKQFNQQQLEHNIKDVTIKTLSGRHIADIRRLAINAKHGTVVSCGQDGRIIMWDADHAEWMARLDRMRKTHGEIMEADLNPKYWRTGDNRRLVRNNASTTTNDLQSTLLQSARCIKMDQGNKWIAAGFDDGIIRVWRITTGTLLRELRVETRMPVTIEEQQDPTTLMTLRHRKAANNNESLIRNTRRTVTDRVMAVQFIGAVTEYCHPLVAEVAAKQRVKNAYDDSSQNFLVSVHKSGMMREWDILSGECIQSFPSGHQRDVTVLHVVECKPPHRKLGITWVFTASKDGLIKCWERRLVKQQQQQHNMDEQLDQDNNTSTTTWTCVYTIEGHYGHAITSLATEIPVGGMGVLVSGSSDGAVKVWDFESGDAVCTLSAGGVQRKKPEIHAGGPLLKFSKFNHAEDVYYGSENLYRLDEHDNDKSADHHGPITQVVVTRYCEVENGPGICRGCDTCFGNGFGIASCSMDENVHVWRLERADGKHEGSCTLCSKDYHQKRRKPRQEETTSTTTVNDFKSTRRRNGGSGGNSSITTTTTGRRVYGPPMTSASMTQHESTTTSADGLVDIEQLGGETNIALTPRFLGKIDQLAGRGLVFCNNMVLAGVRKKRRGDWEAWFASLKYYDEGCQDDITIPVEAFDLDTTHKKQANFTQNAPSSSSGVFQDRGLWNDVKRWLFGDEAAVKRQRQHQSWEPEDSSDDDESYDEASELLPFSTVRHAVPLDGSGIACDYGNFIKLVYLDDQCHKRSQRMDESIVSKKGCKCGDKCAGSSACCGGSNCSSGGGRDKKQCCGGTSSSKRAVRRQRNQNTAAISKNLCNVSECSTANCSRASDCPVAATSSSSSSKTRNVYRWS</sequence>
<dbReference type="Pfam" id="PF12349">
    <property type="entry name" value="Sterol-sensing"/>
    <property type="match status" value="1"/>
</dbReference>
<comment type="subcellular location">
    <subcellularLocation>
        <location evidence="3">Cytoplasmic vesicle</location>
        <location evidence="3">COPII-coated vesicle membrane</location>
        <topology evidence="3">Multi-pass membrane protein</topology>
    </subcellularLocation>
    <subcellularLocation>
        <location evidence="1">Endoplasmic reticulum</location>
    </subcellularLocation>
    <subcellularLocation>
        <location evidence="2">Golgi apparatus membrane</location>
    </subcellularLocation>
</comment>
<keyword evidence="16" id="KW-0968">Cytoplasmic vesicle</keyword>
<keyword evidence="8" id="KW-0677">Repeat</keyword>
<reference evidence="22" key="1">
    <citation type="submission" date="2013-08" db="EMBL/GenBank/DDBJ databases">
        <title>Gene expansion shapes genome architecture in the human pathogen Lichtheimia corymbifera: an evolutionary genomics analysis in the ancient terrestrial Mucorales (Mucoromycotina).</title>
        <authorList>
            <person name="Schwartze V.U."/>
            <person name="Winter S."/>
            <person name="Shelest E."/>
            <person name="Marcet-Houben M."/>
            <person name="Horn F."/>
            <person name="Wehner S."/>
            <person name="Hoffmann K."/>
            <person name="Riege K."/>
            <person name="Sammeth M."/>
            <person name="Nowrousian M."/>
            <person name="Valiante V."/>
            <person name="Linde J."/>
            <person name="Jacobsen I.D."/>
            <person name="Marz M."/>
            <person name="Brakhage A.A."/>
            <person name="Gabaldon T."/>
            <person name="Bocker S."/>
            <person name="Voigt K."/>
        </authorList>
    </citation>
    <scope>NUCLEOTIDE SEQUENCE [LARGE SCALE GENOMIC DNA]</scope>
    <source>
        <strain evidence="22">FSU 9682</strain>
    </source>
</reference>
<dbReference type="GO" id="GO:0012507">
    <property type="term" value="C:ER to Golgi transport vesicle membrane"/>
    <property type="evidence" value="ECO:0007669"/>
    <property type="project" value="UniProtKB-SubCell"/>
</dbReference>
<dbReference type="PANTHER" id="PTHR46378:SF1">
    <property type="entry name" value="STEROL REGULATORY ELEMENT-BINDING PROTEIN CLEAVAGE-ACTIVATING PROTEIN"/>
    <property type="match status" value="1"/>
</dbReference>
<dbReference type="Proteomes" id="UP000027586">
    <property type="component" value="Unassembled WGS sequence"/>
</dbReference>
<gene>
    <name evidence="22" type="ORF">LCOR_00376.1</name>
</gene>